<dbReference type="SUPFAM" id="SSF52540">
    <property type="entry name" value="P-loop containing nucleoside triphosphate hydrolases"/>
    <property type="match status" value="1"/>
</dbReference>
<dbReference type="GO" id="GO:0005874">
    <property type="term" value="C:microtubule"/>
    <property type="evidence" value="ECO:0007669"/>
    <property type="project" value="UniProtKB-KW"/>
</dbReference>
<dbReference type="PROSITE" id="PS00411">
    <property type="entry name" value="KINESIN_MOTOR_1"/>
    <property type="match status" value="1"/>
</dbReference>
<dbReference type="PROSITE" id="PS50067">
    <property type="entry name" value="KINESIN_MOTOR_2"/>
    <property type="match status" value="1"/>
</dbReference>
<keyword evidence="3 6" id="KW-0067">ATP-binding</keyword>
<evidence type="ECO:0000256" key="8">
    <source>
        <dbReference type="SAM" id="MobiDB-lite"/>
    </source>
</evidence>
<comment type="caution">
    <text evidence="10">The sequence shown here is derived from an EMBL/GenBank/DDBJ whole genome shotgun (WGS) entry which is preliminary data.</text>
</comment>
<dbReference type="Proteomes" id="UP001165160">
    <property type="component" value="Unassembled WGS sequence"/>
</dbReference>
<keyword evidence="1 7" id="KW-0493">Microtubule</keyword>
<keyword evidence="11" id="KW-1185">Reference proteome</keyword>
<dbReference type="GO" id="GO:0003777">
    <property type="term" value="F:microtubule motor activity"/>
    <property type="evidence" value="ECO:0007669"/>
    <property type="project" value="InterPro"/>
</dbReference>
<evidence type="ECO:0000256" key="7">
    <source>
        <dbReference type="RuleBase" id="RU000394"/>
    </source>
</evidence>
<dbReference type="Pfam" id="PF23735">
    <property type="entry name" value="KIF9"/>
    <property type="match status" value="1"/>
</dbReference>
<sequence length="775" mass="86282">MPRQTVKVCIRTRPTANFASEAIQIDVAKNTVLINTAHKKAMEAHHPDVGMNNSESLYGFNFHQVLHNASQDTVYETMSRDVVQSVVDGTNGTVMTYGQTGSGKTFTMIGDTRNFAHRGIAPRAITHIFNTIAERPEIDFKISCVYYEIYNEKVYDLLDDLSNSETRTDFQIAEEKNGRGVHVRGLNEVDIPSEQDALNYLYSGELARTTSQHKLNRKSNRSHSIFTIYIQQRARSGVSERIIASKLNLVDLAGSERLKKTIDGDIDDTTKKESMYINQSLTYLEQCVVALSKKGGGGYVPYRQTKLTNVLKDSIGGNCNTLMFANMWGEEAHLEETISTLRLAARMMRVQNDTQKVESFDDAMMVKKLTKEVKELKQELLMHDAMVERSGIVYDDYTPEQKLELREKIEKFLAAEIGSDEEYDAVSLSSVRQMREILNQFKRITLEKDVHIKRAVTAAANGSMTRGMDMTGAEAKGEGSAPTFGDAKDAVGDVVEGDGFGLGMAGSDLRPSQLDGSPSRGAGVTGGGGSPGKTFERSADLSYDAQDKSSATTTYSEYKGEVPEDKEEAFALYKRTKGKKENQQMLSLKAEVKSLKSKSKVLTIECNDCKDEIDRIGGKISLKKTARLSQMQPGGYSDDIDVVDEEEFDLMKQQREAKKGYKAGMSELMDLKDKIRSMQNDVDDRKYSLLQDFDHWHGLALGTVIDDGGGSGLNAETGEVMDDAEMFEKMELERIKAENPDSLAFFQAQKTRRANQTQNSLTIRQMGKNKRSVGV</sequence>
<organism evidence="10 11">
    <name type="scientific">Triparma verrucosa</name>
    <dbReference type="NCBI Taxonomy" id="1606542"/>
    <lineage>
        <taxon>Eukaryota</taxon>
        <taxon>Sar</taxon>
        <taxon>Stramenopiles</taxon>
        <taxon>Ochrophyta</taxon>
        <taxon>Bolidophyceae</taxon>
        <taxon>Parmales</taxon>
        <taxon>Triparmaceae</taxon>
        <taxon>Triparma</taxon>
    </lineage>
</organism>
<evidence type="ECO:0000256" key="2">
    <source>
        <dbReference type="ARBA" id="ARBA00022741"/>
    </source>
</evidence>
<dbReference type="SMART" id="SM00129">
    <property type="entry name" value="KISc"/>
    <property type="match status" value="1"/>
</dbReference>
<evidence type="ECO:0000256" key="5">
    <source>
        <dbReference type="ARBA" id="ARBA00023175"/>
    </source>
</evidence>
<evidence type="ECO:0000313" key="10">
    <source>
        <dbReference type="EMBL" id="GMI02092.1"/>
    </source>
</evidence>
<dbReference type="PANTHER" id="PTHR47968:SF36">
    <property type="entry name" value="KINESIN HEAVY CHAIN ISOFORM X1"/>
    <property type="match status" value="1"/>
</dbReference>
<keyword evidence="5 6" id="KW-0505">Motor protein</keyword>
<feature type="binding site" evidence="6">
    <location>
        <begin position="98"/>
        <end position="105"/>
    </location>
    <ligand>
        <name>ATP</name>
        <dbReference type="ChEBI" id="CHEBI:30616"/>
    </ligand>
</feature>
<evidence type="ECO:0000256" key="6">
    <source>
        <dbReference type="PROSITE-ProRule" id="PRU00283"/>
    </source>
</evidence>
<gene>
    <name evidence="10" type="ORF">TrVE_jg8038</name>
</gene>
<evidence type="ECO:0000259" key="9">
    <source>
        <dbReference type="PROSITE" id="PS50067"/>
    </source>
</evidence>
<feature type="region of interest" description="Disordered" evidence="8">
    <location>
        <begin position="505"/>
        <end position="560"/>
    </location>
</feature>
<keyword evidence="2 6" id="KW-0547">Nucleotide-binding</keyword>
<reference evidence="11" key="1">
    <citation type="journal article" date="2023" name="Commun. Biol.">
        <title>Genome analysis of Parmales, the sister group of diatoms, reveals the evolutionary specialization of diatoms from phago-mixotrophs to photoautotrophs.</title>
        <authorList>
            <person name="Ban H."/>
            <person name="Sato S."/>
            <person name="Yoshikawa S."/>
            <person name="Yamada K."/>
            <person name="Nakamura Y."/>
            <person name="Ichinomiya M."/>
            <person name="Sato N."/>
            <person name="Blanc-Mathieu R."/>
            <person name="Endo H."/>
            <person name="Kuwata A."/>
            <person name="Ogata H."/>
        </authorList>
    </citation>
    <scope>NUCLEOTIDE SEQUENCE [LARGE SCALE GENOMIC DNA]</scope>
    <source>
        <strain evidence="11">NIES 3699</strain>
    </source>
</reference>
<protein>
    <recommendedName>
        <fullName evidence="7">Kinesin-like protein</fullName>
    </recommendedName>
</protein>
<name>A0A9W7C8T3_9STRA</name>
<dbReference type="PANTHER" id="PTHR47968">
    <property type="entry name" value="CENTROMERE PROTEIN E"/>
    <property type="match status" value="1"/>
</dbReference>
<dbReference type="InterPro" id="IPR001752">
    <property type="entry name" value="Kinesin_motor_dom"/>
</dbReference>
<accession>A0A9W7C8T3</accession>
<dbReference type="Gene3D" id="3.40.850.10">
    <property type="entry name" value="Kinesin motor domain"/>
    <property type="match status" value="1"/>
</dbReference>
<dbReference type="InterPro" id="IPR019821">
    <property type="entry name" value="Kinesin_motor_CS"/>
</dbReference>
<feature type="domain" description="Kinesin motor" evidence="9">
    <location>
        <begin position="5"/>
        <end position="350"/>
    </location>
</feature>
<dbReference type="InterPro" id="IPR056524">
    <property type="entry name" value="KIF6/9_C"/>
</dbReference>
<dbReference type="EMBL" id="BRXX01000275">
    <property type="protein sequence ID" value="GMI02092.1"/>
    <property type="molecule type" value="Genomic_DNA"/>
</dbReference>
<comment type="similarity">
    <text evidence="6 7">Belongs to the TRAFAC class myosin-kinesin ATPase superfamily. Kinesin family.</text>
</comment>
<proteinExistence type="inferred from homology"/>
<keyword evidence="4" id="KW-0175">Coiled coil</keyword>
<evidence type="ECO:0000256" key="1">
    <source>
        <dbReference type="ARBA" id="ARBA00022701"/>
    </source>
</evidence>
<dbReference type="InterPro" id="IPR036961">
    <property type="entry name" value="Kinesin_motor_dom_sf"/>
</dbReference>
<evidence type="ECO:0000256" key="3">
    <source>
        <dbReference type="ARBA" id="ARBA00022840"/>
    </source>
</evidence>
<dbReference type="GO" id="GO:0008017">
    <property type="term" value="F:microtubule binding"/>
    <property type="evidence" value="ECO:0007669"/>
    <property type="project" value="InterPro"/>
</dbReference>
<evidence type="ECO:0000256" key="4">
    <source>
        <dbReference type="ARBA" id="ARBA00023054"/>
    </source>
</evidence>
<dbReference type="InterPro" id="IPR027417">
    <property type="entry name" value="P-loop_NTPase"/>
</dbReference>
<dbReference type="Pfam" id="PF00225">
    <property type="entry name" value="Kinesin"/>
    <property type="match status" value="1"/>
</dbReference>
<evidence type="ECO:0000313" key="11">
    <source>
        <dbReference type="Proteomes" id="UP001165160"/>
    </source>
</evidence>
<dbReference type="PRINTS" id="PR00380">
    <property type="entry name" value="KINESINHEAVY"/>
</dbReference>
<dbReference type="AlphaFoldDB" id="A0A9W7C8T3"/>
<dbReference type="GO" id="GO:0005524">
    <property type="term" value="F:ATP binding"/>
    <property type="evidence" value="ECO:0007669"/>
    <property type="project" value="UniProtKB-UniRule"/>
</dbReference>
<dbReference type="InterPro" id="IPR027640">
    <property type="entry name" value="Kinesin-like_fam"/>
</dbReference>
<dbReference type="GO" id="GO:0007018">
    <property type="term" value="P:microtubule-based movement"/>
    <property type="evidence" value="ECO:0007669"/>
    <property type="project" value="InterPro"/>
</dbReference>
<feature type="region of interest" description="Disordered" evidence="8">
    <location>
        <begin position="755"/>
        <end position="775"/>
    </location>
</feature>